<feature type="region of interest" description="Disordered" evidence="29">
    <location>
        <begin position="180"/>
        <end position="216"/>
    </location>
</feature>
<dbReference type="GO" id="GO:0031966">
    <property type="term" value="C:mitochondrial membrane"/>
    <property type="evidence" value="ECO:0007669"/>
    <property type="project" value="UniProtKB-SubCell"/>
</dbReference>
<keyword evidence="19" id="KW-0560">Oxidoreductase</keyword>
<evidence type="ECO:0000256" key="9">
    <source>
        <dbReference type="ARBA" id="ARBA00012759"/>
    </source>
</evidence>
<dbReference type="Pfam" id="PF09451">
    <property type="entry name" value="ATG27"/>
    <property type="match status" value="1"/>
</dbReference>
<dbReference type="AlphaFoldDB" id="A0A7C8IZF7"/>
<comment type="similarity">
    <text evidence="28">Belongs to the peptidase C12 family.</text>
</comment>
<evidence type="ECO:0000256" key="11">
    <source>
        <dbReference type="ARBA" id="ARBA00013776"/>
    </source>
</evidence>
<evidence type="ECO:0000256" key="12">
    <source>
        <dbReference type="ARBA" id="ARBA00022670"/>
    </source>
</evidence>
<comment type="similarity">
    <text evidence="7">Belongs to the aerobic coproporphyrinogen-III oxidase family.</text>
</comment>
<dbReference type="OrthoDB" id="15318at2759"/>
<dbReference type="GO" id="GO:0006914">
    <property type="term" value="P:autophagy"/>
    <property type="evidence" value="ECO:0007669"/>
    <property type="project" value="UniProtKB-KW"/>
</dbReference>
<keyword evidence="13 30" id="KW-0812">Transmembrane</keyword>
<keyword evidence="21" id="KW-0333">Golgi apparatus</keyword>
<dbReference type="EMBL" id="WUBL01000013">
    <property type="protein sequence ID" value="KAF2971424.1"/>
    <property type="molecule type" value="Genomic_DNA"/>
</dbReference>
<dbReference type="Gene3D" id="3.40.532.10">
    <property type="entry name" value="Peptidase C12, ubiquitin carboxyl-terminal hydrolase"/>
    <property type="match status" value="1"/>
</dbReference>
<feature type="region of interest" description="Disordered" evidence="29">
    <location>
        <begin position="246"/>
        <end position="268"/>
    </location>
</feature>
<feature type="domain" description="MRH" evidence="32">
    <location>
        <begin position="28"/>
        <end position="244"/>
    </location>
</feature>
<dbReference type="PANTHER" id="PTHR10755">
    <property type="entry name" value="COPROPORPHYRINOGEN III OXIDASE, MITOCHONDRIAL"/>
    <property type="match status" value="1"/>
</dbReference>
<feature type="chain" id="PRO_5028837580" description="Autophagy-related protein 27" evidence="31">
    <location>
        <begin position="27"/>
        <end position="1064"/>
    </location>
</feature>
<dbReference type="SUPFAM" id="SSF54001">
    <property type="entry name" value="Cysteine proteinases"/>
    <property type="match status" value="1"/>
</dbReference>
<dbReference type="Pfam" id="PF01218">
    <property type="entry name" value="Coprogen_oxidas"/>
    <property type="match status" value="1"/>
</dbReference>
<dbReference type="Gene3D" id="3.40.1500.10">
    <property type="entry name" value="Coproporphyrinogen III oxidase, aerobic"/>
    <property type="match status" value="1"/>
</dbReference>
<evidence type="ECO:0000256" key="17">
    <source>
        <dbReference type="ARBA" id="ARBA00022807"/>
    </source>
</evidence>
<dbReference type="InterPro" id="IPR001578">
    <property type="entry name" value="Peptidase_C12_UCH"/>
</dbReference>
<keyword evidence="18 30" id="KW-1133">Transmembrane helix</keyword>
<keyword evidence="26" id="KW-0627">Porphyrin biosynthesis</keyword>
<dbReference type="GO" id="GO:0006511">
    <property type="term" value="P:ubiquitin-dependent protein catabolic process"/>
    <property type="evidence" value="ECO:0007669"/>
    <property type="project" value="InterPro"/>
</dbReference>
<feature type="domain" description="UCH catalytic" evidence="33">
    <location>
        <begin position="825"/>
        <end position="1060"/>
    </location>
</feature>
<reference evidence="34 35" key="1">
    <citation type="submission" date="2019-12" db="EMBL/GenBank/DDBJ databases">
        <title>Draft genome sequence of the ascomycete Xylaria multiplex DSM 110363.</title>
        <authorList>
            <person name="Buettner E."/>
            <person name="Kellner H."/>
        </authorList>
    </citation>
    <scope>NUCLEOTIDE SEQUENCE [LARGE SCALE GENOMIC DNA]</scope>
    <source>
        <strain evidence="34 35">DSM 110363</strain>
    </source>
</reference>
<comment type="caution">
    <text evidence="34">The sequence shown here is derived from an EMBL/GenBank/DDBJ whole genome shotgun (WGS) entry which is preliminary data.</text>
</comment>
<dbReference type="InParanoid" id="A0A7C8IZF7"/>
<dbReference type="Gene3D" id="2.70.130.10">
    <property type="entry name" value="Mannose-6-phosphate receptor binding domain"/>
    <property type="match status" value="1"/>
</dbReference>
<evidence type="ECO:0000256" key="15">
    <source>
        <dbReference type="ARBA" id="ARBA00022786"/>
    </source>
</evidence>
<dbReference type="InterPro" id="IPR038765">
    <property type="entry name" value="Papain-like_cys_pep_sf"/>
</dbReference>
<evidence type="ECO:0000256" key="23">
    <source>
        <dbReference type="ARBA" id="ARBA00023133"/>
    </source>
</evidence>
<comment type="subunit">
    <text evidence="8">Homodimer.</text>
</comment>
<comment type="subcellular location">
    <subcellularLocation>
        <location evidence="3">Cytoplasmic vesicle membrane</location>
        <topology evidence="3">Single-pass type I membrane protein</topology>
    </subcellularLocation>
    <subcellularLocation>
        <location evidence="4">Golgi apparatus membrane</location>
        <topology evidence="4">Single-pass type I membrane protein</topology>
    </subcellularLocation>
    <subcellularLocation>
        <location evidence="2">Mitochondrion membrane</location>
        <topology evidence="2">Single-pass membrane protein</topology>
    </subcellularLocation>
</comment>
<name>A0A7C8IZF7_9PEZI</name>
<organism evidence="34 35">
    <name type="scientific">Xylaria multiplex</name>
    <dbReference type="NCBI Taxonomy" id="323545"/>
    <lineage>
        <taxon>Eukaryota</taxon>
        <taxon>Fungi</taxon>
        <taxon>Dikarya</taxon>
        <taxon>Ascomycota</taxon>
        <taxon>Pezizomycotina</taxon>
        <taxon>Sordariomycetes</taxon>
        <taxon>Xylariomycetidae</taxon>
        <taxon>Xylariales</taxon>
        <taxon>Xylariaceae</taxon>
        <taxon>Xylaria</taxon>
    </lineage>
</organism>
<dbReference type="Pfam" id="PF01088">
    <property type="entry name" value="Peptidase_C12"/>
    <property type="match status" value="1"/>
</dbReference>
<keyword evidence="16" id="KW-0378">Hydrolase</keyword>
<dbReference type="InterPro" id="IPR044865">
    <property type="entry name" value="MRH_dom"/>
</dbReference>
<keyword evidence="27" id="KW-0968">Cytoplasmic vesicle</keyword>
<evidence type="ECO:0000256" key="28">
    <source>
        <dbReference type="PROSITE-ProRule" id="PRU01393"/>
    </source>
</evidence>
<evidence type="ECO:0000256" key="22">
    <source>
        <dbReference type="ARBA" id="ARBA00023128"/>
    </source>
</evidence>
<dbReference type="InterPro" id="IPR018939">
    <property type="entry name" value="Autophagy-rel_prot_27"/>
</dbReference>
<evidence type="ECO:0000256" key="8">
    <source>
        <dbReference type="ARBA" id="ARBA00011738"/>
    </source>
</evidence>
<dbReference type="GO" id="GO:0030659">
    <property type="term" value="C:cytoplasmic vesicle membrane"/>
    <property type="evidence" value="ECO:0007669"/>
    <property type="project" value="UniProtKB-SubCell"/>
</dbReference>
<dbReference type="NCBIfam" id="NF003727">
    <property type="entry name" value="PRK05330.1"/>
    <property type="match status" value="1"/>
</dbReference>
<evidence type="ECO:0000256" key="1">
    <source>
        <dbReference type="ARBA" id="ARBA00000707"/>
    </source>
</evidence>
<evidence type="ECO:0000256" key="25">
    <source>
        <dbReference type="ARBA" id="ARBA00023157"/>
    </source>
</evidence>
<evidence type="ECO:0000256" key="19">
    <source>
        <dbReference type="ARBA" id="ARBA00023002"/>
    </source>
</evidence>
<evidence type="ECO:0000256" key="4">
    <source>
        <dbReference type="ARBA" id="ARBA00004614"/>
    </source>
</evidence>
<dbReference type="PANTHER" id="PTHR10755:SF0">
    <property type="entry name" value="OXYGEN-DEPENDENT COPROPORPHYRINOGEN-III OXIDASE, MITOCHONDRIAL"/>
    <property type="match status" value="1"/>
</dbReference>
<comment type="similarity">
    <text evidence="6">Belongs to the ATG27 family.</text>
</comment>
<dbReference type="PROSITE" id="PS51914">
    <property type="entry name" value="MRH"/>
    <property type="match status" value="1"/>
</dbReference>
<feature type="transmembrane region" description="Helical" evidence="30">
    <location>
        <begin position="277"/>
        <end position="299"/>
    </location>
</feature>
<dbReference type="PROSITE" id="PS51257">
    <property type="entry name" value="PROKAR_LIPOPROTEIN"/>
    <property type="match status" value="1"/>
</dbReference>
<evidence type="ECO:0000256" key="7">
    <source>
        <dbReference type="ARBA" id="ARBA00010644"/>
    </source>
</evidence>
<comment type="caution">
    <text evidence="28">Lacks conserved residue(s) required for the propagation of feature annotation.</text>
</comment>
<keyword evidence="17" id="KW-0788">Thiol protease</keyword>
<evidence type="ECO:0000256" key="18">
    <source>
        <dbReference type="ARBA" id="ARBA00022989"/>
    </source>
</evidence>
<evidence type="ECO:0000256" key="13">
    <source>
        <dbReference type="ARBA" id="ARBA00022692"/>
    </source>
</evidence>
<evidence type="ECO:0000259" key="32">
    <source>
        <dbReference type="PROSITE" id="PS51914"/>
    </source>
</evidence>
<dbReference type="SUPFAM" id="SSF102886">
    <property type="entry name" value="Coproporphyrinogen III oxidase"/>
    <property type="match status" value="1"/>
</dbReference>
<accession>A0A7C8IZF7</accession>
<evidence type="ECO:0000256" key="20">
    <source>
        <dbReference type="ARBA" id="ARBA00023006"/>
    </source>
</evidence>
<dbReference type="InterPro" id="IPR001260">
    <property type="entry name" value="Coprogen_oxidase_aer"/>
</dbReference>
<evidence type="ECO:0000256" key="6">
    <source>
        <dbReference type="ARBA" id="ARBA00005363"/>
    </source>
</evidence>
<evidence type="ECO:0000256" key="14">
    <source>
        <dbReference type="ARBA" id="ARBA00022729"/>
    </source>
</evidence>
<evidence type="ECO:0000256" key="5">
    <source>
        <dbReference type="ARBA" id="ARBA00005168"/>
    </source>
</evidence>
<evidence type="ECO:0000256" key="26">
    <source>
        <dbReference type="ARBA" id="ARBA00023244"/>
    </source>
</evidence>
<comment type="catalytic activity">
    <reaction evidence="1">
        <text>Thiol-dependent hydrolysis of ester, thioester, amide, peptide and isopeptide bonds formed by the C-terminal Gly of ubiquitin (a 76-residue protein attached to proteins as an intracellular targeting signal).</text>
        <dbReference type="EC" id="3.4.19.12"/>
    </reaction>
</comment>
<sequence length="1064" mass="117808">MKFSAIQYADTALVFSLLLAPLPAAAMFSCEHVVSDGQQFNLKPLGGPHSVVTSEINGDRIRNTTYTVDICTALKKKGDEKSFNQCKNGTRVCAIKRLIKTGEDLDTIDTVTSLAGELGIHGGGPLDPEVLRLSKVDPDSGRKGLRVVLKGGFGRTETHVMRKKHTVIDFVCNKDLDGTEGEYESEDKYESNPNSVEARAEDNGDKNEDNDENAPPKEVQLGLEKKSKSHVLHLTWSSKYVCESKADDGSDGGNDNGGDKGDDEDGDVKKPGTHWGAFTWIVILVFLGTAAYLIFGSWLNYNRYGARGWDLLPHGDTIRDIPYLMKDWARRVLNTVQGSGSRGGYSASSHPQALRRRFTSRTNNSQSQPRAQGLIIAAIGAACVSGVAYAMATQKPTKFDARSVAELDERSKREQGITDESPMRLRMEKFIREQQKEIVFALEQVDGMSFREDTWTRPNGGGGLSCVLQEGNVFEKAGVNISVVYGTLPKPAIAKMRENHKSVAAEADNLDFYALGLSLVLHPRNPMAPTVHLNYRYFETMRPDGTSQAWWFGGGSDLTPSYLFDEDAVHFHKTLKEACDKHDKDYYPRFKKWCDEYFSNKHRGESRGVGGIFFDDLDDTVADSENTFSFIQDCLKSFLPSYLPIIEKRKDMPFTEKEKEWQQVRRGRYVEFNLVHDRGTSFGLNVPGSRVESILMSLPLTASWRYMYEPEPRSREQRLVEVLRDPKEWTLIHPKPGSRYAGSDPTQCKSIQTWAPAQAPASYPFPVRVVLLEELSPATITEVSIYTVCAQHRPNPPRDNSPVPSDYTYSGDFNGIKKMAARKKCFIPLESNPELFTELIHELGMSRRLAFHDLLTLSPADADLLASVPRPALALVLVIPAPEGYAARLRDEEGVAPHDKKGDEEDVMFYSQTIGNACGLYAALHAVSNGDARAFVEPNSHIARLIEHCTPLGSAQRIEALESDAQLAAVHASVGSRGNTAPPVDITVEVPFAYMTFAKSSKNGRLYQLEGCRKAPVDLDCVLGRDEDMLSRKALDAVSKFVQEAGKGVAVGYSALALSVTEEV</sequence>
<keyword evidence="35" id="KW-1185">Reference proteome</keyword>
<dbReference type="GO" id="GO:0004843">
    <property type="term" value="F:cysteine-type deubiquitinase activity"/>
    <property type="evidence" value="ECO:0007669"/>
    <property type="project" value="UniProtKB-EC"/>
</dbReference>
<feature type="compositionally biased region" description="Basic and acidic residues" evidence="29">
    <location>
        <begin position="198"/>
        <end position="207"/>
    </location>
</feature>
<protein>
    <recommendedName>
        <fullName evidence="11">Autophagy-related protein 27</fullName>
        <ecNumber evidence="10">1.3.3.3</ecNumber>
        <ecNumber evidence="9">3.4.19.12</ecNumber>
    </recommendedName>
</protein>
<feature type="signal peptide" evidence="31">
    <location>
        <begin position="1"/>
        <end position="26"/>
    </location>
</feature>
<evidence type="ECO:0000256" key="31">
    <source>
        <dbReference type="SAM" id="SignalP"/>
    </source>
</evidence>
<keyword evidence="23" id="KW-0350">Heme biosynthesis</keyword>
<evidence type="ECO:0000256" key="21">
    <source>
        <dbReference type="ARBA" id="ARBA00023034"/>
    </source>
</evidence>
<evidence type="ECO:0000256" key="29">
    <source>
        <dbReference type="SAM" id="MobiDB-lite"/>
    </source>
</evidence>
<evidence type="ECO:0000256" key="24">
    <source>
        <dbReference type="ARBA" id="ARBA00023136"/>
    </source>
</evidence>
<evidence type="ECO:0000256" key="10">
    <source>
        <dbReference type="ARBA" id="ARBA00012869"/>
    </source>
</evidence>
<gene>
    <name evidence="34" type="ORF">GQX73_g2166</name>
</gene>
<dbReference type="PROSITE" id="PS52048">
    <property type="entry name" value="UCH_DOMAIN"/>
    <property type="match status" value="1"/>
</dbReference>
<keyword evidence="24 30" id="KW-0472">Membrane</keyword>
<keyword evidence="14 31" id="KW-0732">Signal</keyword>
<keyword evidence="12" id="KW-0645">Protease</keyword>
<dbReference type="FunFam" id="3.40.1500.10:FF:000002">
    <property type="entry name" value="oxygen-dependent coproporphyrinogen-III oxidase, mitochondrial"/>
    <property type="match status" value="1"/>
</dbReference>
<keyword evidence="20" id="KW-0072">Autophagy</keyword>
<dbReference type="GO" id="GO:0000139">
    <property type="term" value="C:Golgi membrane"/>
    <property type="evidence" value="ECO:0007669"/>
    <property type="project" value="UniProtKB-SubCell"/>
</dbReference>
<keyword evidence="25" id="KW-1015">Disulfide bond</keyword>
<keyword evidence="22" id="KW-0496">Mitochondrion</keyword>
<dbReference type="EC" id="3.4.19.12" evidence="9"/>
<evidence type="ECO:0000259" key="33">
    <source>
        <dbReference type="PROSITE" id="PS52048"/>
    </source>
</evidence>
<feature type="transmembrane region" description="Helical" evidence="30">
    <location>
        <begin position="371"/>
        <end position="392"/>
    </location>
</feature>
<dbReference type="GO" id="GO:0006782">
    <property type="term" value="P:protoporphyrinogen IX biosynthetic process"/>
    <property type="evidence" value="ECO:0007669"/>
    <property type="project" value="UniProtKB-UniPathway"/>
</dbReference>
<dbReference type="PRINTS" id="PR00073">
    <property type="entry name" value="COPRGNOXDASE"/>
</dbReference>
<comment type="pathway">
    <text evidence="5">Porphyrin-containing compound metabolism; protoporphyrin-IX biosynthesis; protoporphyrinogen-IX from coproporphyrinogen-III (O2 route): step 1/1.</text>
</comment>
<evidence type="ECO:0000256" key="30">
    <source>
        <dbReference type="SAM" id="Phobius"/>
    </source>
</evidence>
<evidence type="ECO:0000256" key="27">
    <source>
        <dbReference type="ARBA" id="ARBA00023329"/>
    </source>
</evidence>
<evidence type="ECO:0000313" key="35">
    <source>
        <dbReference type="Proteomes" id="UP000481858"/>
    </source>
</evidence>
<dbReference type="Proteomes" id="UP000481858">
    <property type="component" value="Unassembled WGS sequence"/>
</dbReference>
<dbReference type="InterPro" id="IPR036959">
    <property type="entry name" value="Peptidase_C12_UCH_sf"/>
</dbReference>
<evidence type="ECO:0000313" key="34">
    <source>
        <dbReference type="EMBL" id="KAF2971424.1"/>
    </source>
</evidence>
<dbReference type="InterPro" id="IPR036406">
    <property type="entry name" value="Coprogen_oxidase_aer_sf"/>
</dbReference>
<evidence type="ECO:0000256" key="16">
    <source>
        <dbReference type="ARBA" id="ARBA00022801"/>
    </source>
</evidence>
<evidence type="ECO:0000256" key="2">
    <source>
        <dbReference type="ARBA" id="ARBA00004304"/>
    </source>
</evidence>
<keyword evidence="15" id="KW-0833">Ubl conjugation pathway</keyword>
<proteinExistence type="inferred from homology"/>
<dbReference type="GO" id="GO:0004109">
    <property type="term" value="F:coproporphyrinogen oxidase activity"/>
    <property type="evidence" value="ECO:0007669"/>
    <property type="project" value="UniProtKB-EC"/>
</dbReference>
<evidence type="ECO:0000256" key="3">
    <source>
        <dbReference type="ARBA" id="ARBA00004358"/>
    </source>
</evidence>
<dbReference type="EC" id="1.3.3.3" evidence="10"/>
<dbReference type="InterPro" id="IPR009011">
    <property type="entry name" value="Man6P_isomerase_rcpt-bd_dom_sf"/>
</dbReference>
<dbReference type="UniPathway" id="UPA00251">
    <property type="reaction ID" value="UER00322"/>
</dbReference>